<dbReference type="PANTHER" id="PTHR12428">
    <property type="entry name" value="OXA1"/>
    <property type="match status" value="1"/>
</dbReference>
<protein>
    <recommendedName>
        <fullName evidence="3 13">Membrane protein insertase YidC</fullName>
    </recommendedName>
    <alternativeName>
        <fullName evidence="12 13">Foldase YidC</fullName>
    </alternativeName>
    <alternativeName>
        <fullName evidence="13">Membrane protein YidC</fullName>
    </alternativeName>
    <alternativeName>
        <fullName evidence="11 13">membrane integrase YidC</fullName>
    </alternativeName>
</protein>
<comment type="subunit">
    <text evidence="13">Interacts with the Sec translocase complex via SecD. Specifically interacts with transmembrane segments of nascent integral membrane proteins during membrane integration.</text>
</comment>
<evidence type="ECO:0000256" key="3">
    <source>
        <dbReference type="ARBA" id="ARBA00015325"/>
    </source>
</evidence>
<sequence length="632" mass="72849">MDKNTILGLVLMVVVVLLFSWWMQPTPEQLEAQRRYNDSIAAVEAERMAEAAEVVATAQPDTLSPEMADSLHQAGLVAQFGEFAPCAEGTEEFTTLSNNKVTLKFSNKGGRLYEAVLNDYMAYDSTQVTLFTGDENDYGFIVRTNARVIDTRDLYFEPVVNDSTVDMTLTLANGSRLGIRYTLPEDSYMLKMDIWQKDMDRVIPASVVYWDFIWDQTMRRQEQGRMFEERNSALYYKFAGDDVEHLSESGNDDEKATTSLKWIGFKNQFFSTAFIADGKFNDGAFTSETIKEGKYLKRFHAESTIDYDSKEPQVAGFNIFLGPNSYPLLSSYDDGRSGDQTLDLDKLVPLGYKFFRWINTLIVIPVFTFLGKFFSNYGIIILLLTIFIKLVLFPFTYKSYKSQARMRVLAPQIKEINDKYPGQENAMERQRLTMDLYSKAGVNPMGGCLPLLLQMPILIAMFTFFPSSIELRGEPFLWVKDLSTYDAIVSWDTYIPLITPYFGNHISLFCLLMTITNLIYTKINMQNTAGQQQMPGMKFMMYLMPIMFLVFFNNYSAGLSYYYFLSLLITIIQTYIFRKSINEEKVLAELKENQKKPRKKSGFMARLEEAQRQQQAALREQQKQRAKQQRRR</sequence>
<proteinExistence type="inferred from homology"/>
<dbReference type="PANTHER" id="PTHR12428:SF65">
    <property type="entry name" value="CYTOCHROME C OXIDASE ASSEMBLY PROTEIN COX18, MITOCHONDRIAL"/>
    <property type="match status" value="1"/>
</dbReference>
<dbReference type="InterPro" id="IPR047196">
    <property type="entry name" value="YidC_ALB_C"/>
</dbReference>
<feature type="transmembrane region" description="Helical" evidence="13">
    <location>
        <begin position="561"/>
        <end position="577"/>
    </location>
</feature>
<dbReference type="GO" id="GO:0032977">
    <property type="term" value="F:membrane insertase activity"/>
    <property type="evidence" value="ECO:0007669"/>
    <property type="project" value="InterPro"/>
</dbReference>
<comment type="function">
    <text evidence="13">Required for the insertion and/or proper folding and/or complex formation of integral membrane proteins into the membrane. Involved in integration of membrane proteins that insert both dependently and independently of the Sec translocase complex, as well as at least some lipoproteins. Aids folding of multispanning membrane proteins.</text>
</comment>
<evidence type="ECO:0000256" key="4">
    <source>
        <dbReference type="ARBA" id="ARBA00022448"/>
    </source>
</evidence>
<dbReference type="NCBIfam" id="TIGR03592">
    <property type="entry name" value="yidC_oxa1_cterm"/>
    <property type="match status" value="1"/>
</dbReference>
<dbReference type="GO" id="GO:0015031">
    <property type="term" value="P:protein transport"/>
    <property type="evidence" value="ECO:0007669"/>
    <property type="project" value="UniProtKB-KW"/>
</dbReference>
<reference evidence="17" key="1">
    <citation type="journal article" date="2021" name="PeerJ">
        <title>Extensive microbial diversity within the chicken gut microbiome revealed by metagenomics and culture.</title>
        <authorList>
            <person name="Gilroy R."/>
            <person name="Ravi A."/>
            <person name="Getino M."/>
            <person name="Pursley I."/>
            <person name="Horton D.L."/>
            <person name="Alikhan N.F."/>
            <person name="Baker D."/>
            <person name="Gharbi K."/>
            <person name="Hall N."/>
            <person name="Watson M."/>
            <person name="Adriaenssens E.M."/>
            <person name="Foster-Nyarko E."/>
            <person name="Jarju S."/>
            <person name="Secka A."/>
            <person name="Antonio M."/>
            <person name="Oren A."/>
            <person name="Chaudhuri R.R."/>
            <person name="La Ragione R."/>
            <person name="Hildebrand F."/>
            <person name="Pallen M.J."/>
        </authorList>
    </citation>
    <scope>NUCLEOTIDE SEQUENCE</scope>
    <source>
        <strain evidence="17">CHK121-7720</strain>
    </source>
</reference>
<dbReference type="InterPro" id="IPR028053">
    <property type="entry name" value="Membr_insert_YidC_N"/>
</dbReference>
<evidence type="ECO:0000259" key="15">
    <source>
        <dbReference type="Pfam" id="PF02096"/>
    </source>
</evidence>
<evidence type="ECO:0000256" key="10">
    <source>
        <dbReference type="ARBA" id="ARBA00023186"/>
    </source>
</evidence>
<dbReference type="PRINTS" id="PR00701">
    <property type="entry name" value="60KDINNERMP"/>
</dbReference>
<evidence type="ECO:0000259" key="16">
    <source>
        <dbReference type="Pfam" id="PF14849"/>
    </source>
</evidence>
<evidence type="ECO:0000256" key="6">
    <source>
        <dbReference type="ARBA" id="ARBA00022692"/>
    </source>
</evidence>
<feature type="domain" description="Membrane insertase YidC/Oxa/ALB C-terminal" evidence="15">
    <location>
        <begin position="377"/>
        <end position="578"/>
    </location>
</feature>
<feature type="transmembrane region" description="Helical" evidence="13">
    <location>
        <begin position="501"/>
        <end position="519"/>
    </location>
</feature>
<dbReference type="CDD" id="cd19961">
    <property type="entry name" value="EcYidC-like_peri"/>
    <property type="match status" value="1"/>
</dbReference>
<evidence type="ECO:0000313" key="17">
    <source>
        <dbReference type="EMBL" id="HJG89089.1"/>
    </source>
</evidence>
<reference evidence="17" key="2">
    <citation type="submission" date="2021-09" db="EMBL/GenBank/DDBJ databases">
        <authorList>
            <person name="Gilroy R."/>
        </authorList>
    </citation>
    <scope>NUCLEOTIDE SEQUENCE</scope>
    <source>
        <strain evidence="17">CHK121-7720</strain>
    </source>
</reference>
<dbReference type="InterPro" id="IPR028055">
    <property type="entry name" value="YidC/Oxa/ALB_C"/>
</dbReference>
<dbReference type="InterPro" id="IPR001708">
    <property type="entry name" value="YidC/ALB3/OXA1/COX18"/>
</dbReference>
<dbReference type="GO" id="GO:0051205">
    <property type="term" value="P:protein insertion into membrane"/>
    <property type="evidence" value="ECO:0007669"/>
    <property type="project" value="TreeGrafter"/>
</dbReference>
<comment type="similarity">
    <text evidence="2 13">Belongs to the OXA1/ALB3/YidC family. Type 1 subfamily.</text>
</comment>
<dbReference type="EMBL" id="DYUD01000021">
    <property type="protein sequence ID" value="HJG89089.1"/>
    <property type="molecule type" value="Genomic_DNA"/>
</dbReference>
<feature type="transmembrane region" description="Helical" evidence="13">
    <location>
        <begin position="6"/>
        <end position="24"/>
    </location>
</feature>
<comment type="caution">
    <text evidence="17">The sequence shown here is derived from an EMBL/GenBank/DDBJ whole genome shotgun (WGS) entry which is preliminary data.</text>
</comment>
<dbReference type="Pfam" id="PF02096">
    <property type="entry name" value="60KD_IMP"/>
    <property type="match status" value="1"/>
</dbReference>
<keyword evidence="4 13" id="KW-0813">Transport</keyword>
<feature type="domain" description="Membrane insertase YidC N-terminal" evidence="16">
    <location>
        <begin position="95"/>
        <end position="363"/>
    </location>
</feature>
<evidence type="ECO:0000256" key="9">
    <source>
        <dbReference type="ARBA" id="ARBA00023136"/>
    </source>
</evidence>
<dbReference type="GO" id="GO:0005886">
    <property type="term" value="C:plasma membrane"/>
    <property type="evidence" value="ECO:0007669"/>
    <property type="project" value="UniProtKB-SubCell"/>
</dbReference>
<dbReference type="Pfam" id="PF14849">
    <property type="entry name" value="YidC_periplas"/>
    <property type="match status" value="1"/>
</dbReference>
<evidence type="ECO:0000313" key="18">
    <source>
        <dbReference type="Proteomes" id="UP000757103"/>
    </source>
</evidence>
<evidence type="ECO:0000256" key="5">
    <source>
        <dbReference type="ARBA" id="ARBA00022475"/>
    </source>
</evidence>
<keyword evidence="7 13" id="KW-0653">Protein transport</keyword>
<dbReference type="CDD" id="cd20070">
    <property type="entry name" value="5TM_YidC_Alb3"/>
    <property type="match status" value="1"/>
</dbReference>
<evidence type="ECO:0000256" key="12">
    <source>
        <dbReference type="ARBA" id="ARBA00033342"/>
    </source>
</evidence>
<dbReference type="HAMAP" id="MF_01810">
    <property type="entry name" value="YidC_type1"/>
    <property type="match status" value="1"/>
</dbReference>
<dbReference type="Gene3D" id="2.70.98.90">
    <property type="match status" value="1"/>
</dbReference>
<dbReference type="AlphaFoldDB" id="A0A921MS79"/>
<keyword evidence="6 13" id="KW-0812">Transmembrane</keyword>
<evidence type="ECO:0000256" key="14">
    <source>
        <dbReference type="SAM" id="MobiDB-lite"/>
    </source>
</evidence>
<dbReference type="NCBIfam" id="NF002356">
    <property type="entry name" value="PRK01318.2-3"/>
    <property type="match status" value="1"/>
</dbReference>
<keyword evidence="8 13" id="KW-1133">Transmembrane helix</keyword>
<evidence type="ECO:0000256" key="11">
    <source>
        <dbReference type="ARBA" id="ARBA00033245"/>
    </source>
</evidence>
<accession>A0A921MS79</accession>
<evidence type="ECO:0000256" key="8">
    <source>
        <dbReference type="ARBA" id="ARBA00022989"/>
    </source>
</evidence>
<dbReference type="NCBIfam" id="TIGR03593">
    <property type="entry name" value="yidC_nterm"/>
    <property type="match status" value="1"/>
</dbReference>
<keyword evidence="9 13" id="KW-0472">Membrane</keyword>
<evidence type="ECO:0000256" key="2">
    <source>
        <dbReference type="ARBA" id="ARBA00010527"/>
    </source>
</evidence>
<feature type="transmembrane region" description="Helical" evidence="13">
    <location>
        <begin position="539"/>
        <end position="555"/>
    </location>
</feature>
<dbReference type="InterPro" id="IPR038221">
    <property type="entry name" value="YidC_periplasmic_sf"/>
</dbReference>
<dbReference type="RefSeq" id="WP_273306143.1">
    <property type="nucleotide sequence ID" value="NZ_CAMLUE010000015.1"/>
</dbReference>
<feature type="region of interest" description="Disordered" evidence="14">
    <location>
        <begin position="594"/>
        <end position="632"/>
    </location>
</feature>
<gene>
    <name evidence="13 17" type="primary">yidC</name>
    <name evidence="17" type="ORF">K8U91_06425</name>
</gene>
<name>A0A921MS79_9BACT</name>
<evidence type="ECO:0000256" key="7">
    <source>
        <dbReference type="ARBA" id="ARBA00022927"/>
    </source>
</evidence>
<dbReference type="Proteomes" id="UP000757103">
    <property type="component" value="Unassembled WGS sequence"/>
</dbReference>
<organism evidence="17 18">
    <name type="scientific">Barnesiella viscericola</name>
    <dbReference type="NCBI Taxonomy" id="397865"/>
    <lineage>
        <taxon>Bacteria</taxon>
        <taxon>Pseudomonadati</taxon>
        <taxon>Bacteroidota</taxon>
        <taxon>Bacteroidia</taxon>
        <taxon>Bacteroidales</taxon>
        <taxon>Barnesiellaceae</taxon>
        <taxon>Barnesiella</taxon>
    </lineage>
</organism>
<feature type="transmembrane region" description="Helical" evidence="13">
    <location>
        <begin position="448"/>
        <end position="469"/>
    </location>
</feature>
<evidence type="ECO:0000256" key="13">
    <source>
        <dbReference type="HAMAP-Rule" id="MF_01810"/>
    </source>
</evidence>
<keyword evidence="10 13" id="KW-0143">Chaperone</keyword>
<comment type="subcellular location">
    <subcellularLocation>
        <location evidence="1">Cell inner membrane</location>
        <topology evidence="1">Multi-pass membrane protein</topology>
    </subcellularLocation>
    <subcellularLocation>
        <location evidence="13">Cell membrane</location>
        <topology evidence="13">Multi-pass membrane protein</topology>
    </subcellularLocation>
</comment>
<feature type="transmembrane region" description="Helical" evidence="13">
    <location>
        <begin position="377"/>
        <end position="397"/>
    </location>
</feature>
<evidence type="ECO:0000256" key="1">
    <source>
        <dbReference type="ARBA" id="ARBA00004429"/>
    </source>
</evidence>
<keyword evidence="5 13" id="KW-1003">Cell membrane</keyword>
<dbReference type="InterPro" id="IPR019998">
    <property type="entry name" value="Membr_insert_YidC"/>
</dbReference>